<dbReference type="AlphaFoldDB" id="A0A2R5GRD1"/>
<keyword evidence="2" id="KW-0732">Signal</keyword>
<comment type="caution">
    <text evidence="3">The sequence shown here is derived from an EMBL/GenBank/DDBJ whole genome shotgun (WGS) entry which is preliminary data.</text>
</comment>
<feature type="chain" id="PRO_5015316708" evidence="2">
    <location>
        <begin position="34"/>
        <end position="172"/>
    </location>
</feature>
<proteinExistence type="predicted"/>
<evidence type="ECO:0000313" key="3">
    <source>
        <dbReference type="EMBL" id="GBG31193.1"/>
    </source>
</evidence>
<accession>A0A2R5GRD1</accession>
<dbReference type="EMBL" id="BEYU01000092">
    <property type="protein sequence ID" value="GBG31193.1"/>
    <property type="molecule type" value="Genomic_DNA"/>
</dbReference>
<evidence type="ECO:0000313" key="4">
    <source>
        <dbReference type="Proteomes" id="UP000241890"/>
    </source>
</evidence>
<keyword evidence="4" id="KW-1185">Reference proteome</keyword>
<feature type="region of interest" description="Disordered" evidence="1">
    <location>
        <begin position="71"/>
        <end position="90"/>
    </location>
</feature>
<feature type="signal peptide" evidence="2">
    <location>
        <begin position="1"/>
        <end position="33"/>
    </location>
</feature>
<evidence type="ECO:0000256" key="2">
    <source>
        <dbReference type="SAM" id="SignalP"/>
    </source>
</evidence>
<protein>
    <submittedName>
        <fullName evidence="3">Uncharacterized protein</fullName>
    </submittedName>
</protein>
<dbReference type="InParanoid" id="A0A2R5GRD1"/>
<evidence type="ECO:0000256" key="1">
    <source>
        <dbReference type="SAM" id="MobiDB-lite"/>
    </source>
</evidence>
<organism evidence="3 4">
    <name type="scientific">Hondaea fermentalgiana</name>
    <dbReference type="NCBI Taxonomy" id="2315210"/>
    <lineage>
        <taxon>Eukaryota</taxon>
        <taxon>Sar</taxon>
        <taxon>Stramenopiles</taxon>
        <taxon>Bigyra</taxon>
        <taxon>Labyrinthulomycetes</taxon>
        <taxon>Thraustochytrida</taxon>
        <taxon>Thraustochytriidae</taxon>
        <taxon>Hondaea</taxon>
    </lineage>
</organism>
<dbReference type="Proteomes" id="UP000241890">
    <property type="component" value="Unassembled WGS sequence"/>
</dbReference>
<gene>
    <name evidence="3" type="ORF">FCC1311_074142</name>
</gene>
<name>A0A2R5GRD1_9STRA</name>
<feature type="compositionally biased region" description="Acidic residues" evidence="1">
    <location>
        <begin position="72"/>
        <end position="86"/>
    </location>
</feature>
<sequence length="172" mass="18491">MNRLMTTKAIGSMSVLCVMIVALIAFTIDGGEGNMDTVIGQYGVTKVAIGSILAPSPSASVSAEDIAKDMNDEALEQESEYDESPDEGSNAKVFDEFSPAEFDATRKMAILPRTLSSPYNDVKLDGSKQYFLYSPSGGFNNQILCFLAAISVARENNYTLIVPPGGKHSNFE</sequence>
<reference evidence="3 4" key="1">
    <citation type="submission" date="2017-12" db="EMBL/GenBank/DDBJ databases">
        <title>Sequencing, de novo assembly and annotation of complete genome of a new Thraustochytrid species, strain FCC1311.</title>
        <authorList>
            <person name="Sedici K."/>
            <person name="Godart F."/>
            <person name="Aiese Cigliano R."/>
            <person name="Sanseverino W."/>
            <person name="Barakat M."/>
            <person name="Ortet P."/>
            <person name="Marechal E."/>
            <person name="Cagnac O."/>
            <person name="Amato A."/>
        </authorList>
    </citation>
    <scope>NUCLEOTIDE SEQUENCE [LARGE SCALE GENOMIC DNA]</scope>
</reference>